<feature type="region of interest" description="Disordered" evidence="2">
    <location>
        <begin position="1"/>
        <end position="22"/>
    </location>
</feature>
<name>A0A6A5YYD4_9PLEO</name>
<organism evidence="3 4">
    <name type="scientific">Lophiotrema nucula</name>
    <dbReference type="NCBI Taxonomy" id="690887"/>
    <lineage>
        <taxon>Eukaryota</taxon>
        <taxon>Fungi</taxon>
        <taxon>Dikarya</taxon>
        <taxon>Ascomycota</taxon>
        <taxon>Pezizomycotina</taxon>
        <taxon>Dothideomycetes</taxon>
        <taxon>Pleosporomycetidae</taxon>
        <taxon>Pleosporales</taxon>
        <taxon>Lophiotremataceae</taxon>
        <taxon>Lophiotrema</taxon>
    </lineage>
</organism>
<feature type="compositionally biased region" description="Basic and acidic residues" evidence="2">
    <location>
        <begin position="380"/>
        <end position="403"/>
    </location>
</feature>
<dbReference type="EMBL" id="ML977332">
    <property type="protein sequence ID" value="KAF2112165.1"/>
    <property type="molecule type" value="Genomic_DNA"/>
</dbReference>
<evidence type="ECO:0008006" key="5">
    <source>
        <dbReference type="Google" id="ProtNLM"/>
    </source>
</evidence>
<dbReference type="OrthoDB" id="341898at2759"/>
<dbReference type="GO" id="GO:0005737">
    <property type="term" value="C:cytoplasm"/>
    <property type="evidence" value="ECO:0007669"/>
    <property type="project" value="TreeGrafter"/>
</dbReference>
<evidence type="ECO:0000313" key="3">
    <source>
        <dbReference type="EMBL" id="KAF2112165.1"/>
    </source>
</evidence>
<gene>
    <name evidence="3" type="ORF">BDV96DRAFT_649525</name>
</gene>
<dbReference type="GO" id="GO:0019888">
    <property type="term" value="F:protein phosphatase regulator activity"/>
    <property type="evidence" value="ECO:0007669"/>
    <property type="project" value="InterPro"/>
</dbReference>
<keyword evidence="4" id="KW-1185">Reference proteome</keyword>
<reference evidence="3" key="1">
    <citation type="journal article" date="2020" name="Stud. Mycol.">
        <title>101 Dothideomycetes genomes: a test case for predicting lifestyles and emergence of pathogens.</title>
        <authorList>
            <person name="Haridas S."/>
            <person name="Albert R."/>
            <person name="Binder M."/>
            <person name="Bloem J."/>
            <person name="Labutti K."/>
            <person name="Salamov A."/>
            <person name="Andreopoulos B."/>
            <person name="Baker S."/>
            <person name="Barry K."/>
            <person name="Bills G."/>
            <person name="Bluhm B."/>
            <person name="Cannon C."/>
            <person name="Castanera R."/>
            <person name="Culley D."/>
            <person name="Daum C."/>
            <person name="Ezra D."/>
            <person name="Gonzalez J."/>
            <person name="Henrissat B."/>
            <person name="Kuo A."/>
            <person name="Liang C."/>
            <person name="Lipzen A."/>
            <person name="Lutzoni F."/>
            <person name="Magnuson J."/>
            <person name="Mondo S."/>
            <person name="Nolan M."/>
            <person name="Ohm R."/>
            <person name="Pangilinan J."/>
            <person name="Park H.-J."/>
            <person name="Ramirez L."/>
            <person name="Alfaro M."/>
            <person name="Sun H."/>
            <person name="Tritt A."/>
            <person name="Yoshinaga Y."/>
            <person name="Zwiers L.-H."/>
            <person name="Turgeon B."/>
            <person name="Goodwin S."/>
            <person name="Spatafora J."/>
            <person name="Crous P."/>
            <person name="Grigoriev I."/>
        </authorList>
    </citation>
    <scope>NUCLEOTIDE SEQUENCE</scope>
    <source>
        <strain evidence="3">CBS 627.86</strain>
    </source>
</reference>
<feature type="region of interest" description="Disordered" evidence="2">
    <location>
        <begin position="246"/>
        <end position="267"/>
    </location>
</feature>
<comment type="similarity">
    <text evidence="1">Belongs to the PPP4R2 family.</text>
</comment>
<feature type="region of interest" description="Disordered" evidence="2">
    <location>
        <begin position="319"/>
        <end position="403"/>
    </location>
</feature>
<dbReference type="PANTHER" id="PTHR16487:SF0">
    <property type="entry name" value="PROTEIN PHOSPHATASE 4 REGULATORY SUBUNIT 2-RELATED"/>
    <property type="match status" value="1"/>
</dbReference>
<dbReference type="AlphaFoldDB" id="A0A6A5YYD4"/>
<dbReference type="Proteomes" id="UP000799770">
    <property type="component" value="Unassembled WGS sequence"/>
</dbReference>
<evidence type="ECO:0000313" key="4">
    <source>
        <dbReference type="Proteomes" id="UP000799770"/>
    </source>
</evidence>
<dbReference type="Pfam" id="PF09184">
    <property type="entry name" value="PPP4R2"/>
    <property type="match status" value="1"/>
</dbReference>
<accession>A0A6A5YYD4</accession>
<protein>
    <recommendedName>
        <fullName evidence="5">PPP4R2-domain-containing protein</fullName>
    </recommendedName>
</protein>
<sequence length="403" mass="43302">MLSTEQVLQQAADDGSLESDEWPRALEYILTRLDEIVRDFPKPAILPDPPSSTSDANTPVRPSNAVSSQESQTADKENAPPATPPRPPVPTFAGTRSDSQPEIEGVSEEVQSLYKSIRTALSKTFAKNPPHTIQRLAELILQPKQRYRFLPSYLRALDRVVSVSSPSTIFPLPLAVLPNAGLLNGAAPTPSSMLGSDESLGGALLTPIPWLQNRQNELISESTEMVDGPLGAGRIETVTVMNGSGGTPPTLPSSHHITSAHPEGESLPDTGAVTQGEILRQEQEAGIVLSNPHSIQPNRTILGEVEGGGTIMDTVEGEEELPHARGPEIIGMEDTGPQRTSQEGLDIEGAVGRPSIRNSKSPGPTEEKKEDEGMTDEAEKDEKEEAKDAEDDKPKEDEDMKSD</sequence>
<feature type="region of interest" description="Disordered" evidence="2">
    <location>
        <begin position="41"/>
        <end position="107"/>
    </location>
</feature>
<dbReference type="GO" id="GO:0005634">
    <property type="term" value="C:nucleus"/>
    <property type="evidence" value="ECO:0007669"/>
    <property type="project" value="TreeGrafter"/>
</dbReference>
<feature type="compositionally biased region" description="Pro residues" evidence="2">
    <location>
        <begin position="81"/>
        <end position="90"/>
    </location>
</feature>
<dbReference type="InterPro" id="IPR015267">
    <property type="entry name" value="PPP4R2"/>
</dbReference>
<feature type="compositionally biased region" description="Polar residues" evidence="2">
    <location>
        <begin position="51"/>
        <end position="72"/>
    </location>
</feature>
<evidence type="ECO:0000256" key="1">
    <source>
        <dbReference type="ARBA" id="ARBA00009207"/>
    </source>
</evidence>
<dbReference type="GO" id="GO:0030289">
    <property type="term" value="C:protein phosphatase 4 complex"/>
    <property type="evidence" value="ECO:0007669"/>
    <property type="project" value="InterPro"/>
</dbReference>
<proteinExistence type="inferred from homology"/>
<dbReference type="PANTHER" id="PTHR16487">
    <property type="entry name" value="PPP4R2-RELATED PROTEIN"/>
    <property type="match status" value="1"/>
</dbReference>
<evidence type="ECO:0000256" key="2">
    <source>
        <dbReference type="SAM" id="MobiDB-lite"/>
    </source>
</evidence>